<name>A0A426Y7R2_ENSVE</name>
<evidence type="ECO:0000313" key="2">
    <source>
        <dbReference type="Proteomes" id="UP000287651"/>
    </source>
</evidence>
<dbReference type="Proteomes" id="UP000287651">
    <property type="component" value="Unassembled WGS sequence"/>
</dbReference>
<accession>A0A426Y7R2</accession>
<reference evidence="1 2" key="1">
    <citation type="journal article" date="2014" name="Agronomy (Basel)">
        <title>A Draft Genome Sequence for Ensete ventricosum, the Drought-Tolerant Tree Against Hunger.</title>
        <authorList>
            <person name="Harrison J."/>
            <person name="Moore K.A."/>
            <person name="Paszkiewicz K."/>
            <person name="Jones T."/>
            <person name="Grant M."/>
            <person name="Ambacheew D."/>
            <person name="Muzemil S."/>
            <person name="Studholme D.J."/>
        </authorList>
    </citation>
    <scope>NUCLEOTIDE SEQUENCE [LARGE SCALE GENOMIC DNA]</scope>
</reference>
<proteinExistence type="predicted"/>
<protein>
    <submittedName>
        <fullName evidence="1">Uncharacterized protein</fullName>
    </submittedName>
</protein>
<comment type="caution">
    <text evidence="1">The sequence shown here is derived from an EMBL/GenBank/DDBJ whole genome shotgun (WGS) entry which is preliminary data.</text>
</comment>
<evidence type="ECO:0000313" key="1">
    <source>
        <dbReference type="EMBL" id="RRT47758.1"/>
    </source>
</evidence>
<organism evidence="1 2">
    <name type="scientific">Ensete ventricosum</name>
    <name type="common">Abyssinian banana</name>
    <name type="synonym">Musa ensete</name>
    <dbReference type="NCBI Taxonomy" id="4639"/>
    <lineage>
        <taxon>Eukaryota</taxon>
        <taxon>Viridiplantae</taxon>
        <taxon>Streptophyta</taxon>
        <taxon>Embryophyta</taxon>
        <taxon>Tracheophyta</taxon>
        <taxon>Spermatophyta</taxon>
        <taxon>Magnoliopsida</taxon>
        <taxon>Liliopsida</taxon>
        <taxon>Zingiberales</taxon>
        <taxon>Musaceae</taxon>
        <taxon>Ensete</taxon>
    </lineage>
</organism>
<sequence length="57" mass="6401">MEQYDPTLTFARVHVLDLCPRKALCLCSMFYILCRLPLCGLDTSSSSTQVAPLIDLH</sequence>
<dbReference type="AlphaFoldDB" id="A0A426Y7R2"/>
<dbReference type="EMBL" id="AMZH03014365">
    <property type="protein sequence ID" value="RRT47758.1"/>
    <property type="molecule type" value="Genomic_DNA"/>
</dbReference>
<gene>
    <name evidence="1" type="ORF">B296_00030764</name>
</gene>